<keyword evidence="2" id="KW-0472">Membrane</keyword>
<comment type="caution">
    <text evidence="2">The sequence shown here is derived from an EMBL/GenBank/DDBJ whole genome shotgun (WGS) entry which is preliminary data.</text>
</comment>
<dbReference type="Proteomes" id="UP000054075">
    <property type="component" value="Unassembled WGS sequence"/>
</dbReference>
<keyword evidence="2" id="KW-0812">Transmembrane</keyword>
<feature type="compositionally biased region" description="Polar residues" evidence="1">
    <location>
        <begin position="29"/>
        <end position="64"/>
    </location>
</feature>
<dbReference type="OrthoDB" id="9959140at2"/>
<dbReference type="AlphaFoldDB" id="A8PMW0"/>
<dbReference type="RefSeq" id="WP_006035197.1">
    <property type="nucleotide sequence ID" value="NZ_AAQJ02000001.1"/>
</dbReference>
<feature type="compositionally biased region" description="Polar residues" evidence="1">
    <location>
        <begin position="100"/>
        <end position="110"/>
    </location>
</feature>
<reference evidence="2" key="1">
    <citation type="submission" date="2006-04" db="EMBL/GenBank/DDBJ databases">
        <authorList>
            <person name="Seshadri R."/>
            <person name="Federici B.A."/>
        </authorList>
    </citation>
    <scope>NUCLEOTIDE SEQUENCE [LARGE SCALE GENOMIC DNA]</scope>
</reference>
<evidence type="ECO:0000313" key="3">
    <source>
        <dbReference type="Proteomes" id="UP000054075"/>
    </source>
</evidence>
<evidence type="ECO:0000313" key="2">
    <source>
        <dbReference type="EMBL" id="EDP46214.1"/>
    </source>
</evidence>
<reference evidence="2" key="2">
    <citation type="submission" date="2007-10" db="EMBL/GenBank/DDBJ databases">
        <authorList>
            <person name="Myers G.S."/>
        </authorList>
    </citation>
    <scope>NUCLEOTIDE SEQUENCE [LARGE SCALE GENOMIC DNA]</scope>
</reference>
<sequence length="110" mass="11327">MYKKFLVSMLLTAALVGCNHQPSDKQGDQSDTTTTPVQDQMVNPENSSGSDAQMSVSPQPESTQTPSDDATAVTPATPITPSEPSHPADTAPKATHDGDSSSNNAATGTP</sequence>
<feature type="region of interest" description="Disordered" evidence="1">
    <location>
        <begin position="19"/>
        <end position="110"/>
    </location>
</feature>
<name>A8PMW0_9COXI</name>
<feature type="compositionally biased region" description="Low complexity" evidence="1">
    <location>
        <begin position="65"/>
        <end position="82"/>
    </location>
</feature>
<organism evidence="2 3">
    <name type="scientific">Rickettsiella grylli</name>
    <dbReference type="NCBI Taxonomy" id="59196"/>
    <lineage>
        <taxon>Bacteria</taxon>
        <taxon>Pseudomonadati</taxon>
        <taxon>Pseudomonadota</taxon>
        <taxon>Gammaproteobacteria</taxon>
        <taxon>Legionellales</taxon>
        <taxon>Coxiellaceae</taxon>
        <taxon>Rickettsiella</taxon>
    </lineage>
</organism>
<gene>
    <name evidence="2" type="ORF">RICGR_0842</name>
</gene>
<evidence type="ECO:0000256" key="1">
    <source>
        <dbReference type="SAM" id="MobiDB-lite"/>
    </source>
</evidence>
<protein>
    <submittedName>
        <fullName evidence="2">Transmembrane protein 108</fullName>
    </submittedName>
</protein>
<accession>A8PMW0</accession>
<keyword evidence="3" id="KW-1185">Reference proteome</keyword>
<dbReference type="PROSITE" id="PS51257">
    <property type="entry name" value="PROKAR_LIPOPROTEIN"/>
    <property type="match status" value="1"/>
</dbReference>
<proteinExistence type="predicted"/>
<dbReference type="EMBL" id="AAQJ02000001">
    <property type="protein sequence ID" value="EDP46214.1"/>
    <property type="molecule type" value="Genomic_DNA"/>
</dbReference>